<dbReference type="EMBL" id="JACHJG010000009">
    <property type="protein sequence ID" value="MBB4888327.1"/>
    <property type="molecule type" value="Genomic_DNA"/>
</dbReference>
<name>A0A7W7LDQ8_STRNE</name>
<keyword evidence="3" id="KW-0804">Transcription</keyword>
<dbReference type="RefSeq" id="WP_184735868.1">
    <property type="nucleotide sequence ID" value="NZ_BMRW01000007.1"/>
</dbReference>
<dbReference type="InterPro" id="IPR011663">
    <property type="entry name" value="UTRA"/>
</dbReference>
<keyword evidence="6" id="KW-1185">Reference proteome</keyword>
<protein>
    <submittedName>
        <fullName evidence="5">GntR family transcriptional regulator</fullName>
    </submittedName>
</protein>
<reference evidence="5 6" key="1">
    <citation type="submission" date="2020-08" db="EMBL/GenBank/DDBJ databases">
        <title>Genomic Encyclopedia of Type Strains, Phase III (KMG-III): the genomes of soil and plant-associated and newly described type strains.</title>
        <authorList>
            <person name="Whitman W."/>
        </authorList>
    </citation>
    <scope>NUCLEOTIDE SEQUENCE [LARGE SCALE GENOMIC DNA]</scope>
    <source>
        <strain evidence="5 6">CECT 3265</strain>
    </source>
</reference>
<accession>A0A7W7LDQ8</accession>
<organism evidence="5 6">
    <name type="scientific">Streptomyces netropsis</name>
    <name type="common">Streptoverticillium netropsis</name>
    <dbReference type="NCBI Taxonomy" id="55404"/>
    <lineage>
        <taxon>Bacteria</taxon>
        <taxon>Bacillati</taxon>
        <taxon>Actinomycetota</taxon>
        <taxon>Actinomycetes</taxon>
        <taxon>Kitasatosporales</taxon>
        <taxon>Streptomycetaceae</taxon>
        <taxon>Streptomyces</taxon>
    </lineage>
</organism>
<dbReference type="InterPro" id="IPR028978">
    <property type="entry name" value="Chorismate_lyase_/UTRA_dom_sf"/>
</dbReference>
<evidence type="ECO:0000256" key="2">
    <source>
        <dbReference type="ARBA" id="ARBA00023125"/>
    </source>
</evidence>
<dbReference type="InterPro" id="IPR000524">
    <property type="entry name" value="Tscrpt_reg_HTH_GntR"/>
</dbReference>
<dbReference type="GO" id="GO:0045892">
    <property type="term" value="P:negative regulation of DNA-templated transcription"/>
    <property type="evidence" value="ECO:0007669"/>
    <property type="project" value="TreeGrafter"/>
</dbReference>
<dbReference type="CDD" id="cd07377">
    <property type="entry name" value="WHTH_GntR"/>
    <property type="match status" value="1"/>
</dbReference>
<dbReference type="SMART" id="SM00866">
    <property type="entry name" value="UTRA"/>
    <property type="match status" value="1"/>
</dbReference>
<dbReference type="SUPFAM" id="SSF46785">
    <property type="entry name" value="Winged helix' DNA-binding domain"/>
    <property type="match status" value="1"/>
</dbReference>
<evidence type="ECO:0000256" key="3">
    <source>
        <dbReference type="ARBA" id="ARBA00023163"/>
    </source>
</evidence>
<dbReference type="SUPFAM" id="SSF64288">
    <property type="entry name" value="Chorismate lyase-like"/>
    <property type="match status" value="1"/>
</dbReference>
<dbReference type="PROSITE" id="PS50949">
    <property type="entry name" value="HTH_GNTR"/>
    <property type="match status" value="1"/>
</dbReference>
<dbReference type="SMART" id="SM00345">
    <property type="entry name" value="HTH_GNTR"/>
    <property type="match status" value="1"/>
</dbReference>
<proteinExistence type="predicted"/>
<evidence type="ECO:0000313" key="5">
    <source>
        <dbReference type="EMBL" id="MBB4888327.1"/>
    </source>
</evidence>
<dbReference type="InterPro" id="IPR036388">
    <property type="entry name" value="WH-like_DNA-bd_sf"/>
</dbReference>
<dbReference type="InterPro" id="IPR050679">
    <property type="entry name" value="Bact_HTH_transcr_reg"/>
</dbReference>
<dbReference type="GO" id="GO:0003700">
    <property type="term" value="F:DNA-binding transcription factor activity"/>
    <property type="evidence" value="ECO:0007669"/>
    <property type="project" value="InterPro"/>
</dbReference>
<dbReference type="AlphaFoldDB" id="A0A7W7LDQ8"/>
<dbReference type="Pfam" id="PF00392">
    <property type="entry name" value="GntR"/>
    <property type="match status" value="1"/>
</dbReference>
<dbReference type="Proteomes" id="UP000556436">
    <property type="component" value="Unassembled WGS sequence"/>
</dbReference>
<keyword evidence="1" id="KW-0805">Transcription regulation</keyword>
<evidence type="ECO:0000256" key="1">
    <source>
        <dbReference type="ARBA" id="ARBA00023015"/>
    </source>
</evidence>
<gene>
    <name evidence="5" type="ORF">FHS38_004396</name>
</gene>
<dbReference type="Gene3D" id="3.40.1410.10">
    <property type="entry name" value="Chorismate lyase-like"/>
    <property type="match status" value="1"/>
</dbReference>
<dbReference type="Pfam" id="PF07702">
    <property type="entry name" value="UTRA"/>
    <property type="match status" value="1"/>
</dbReference>
<dbReference type="GO" id="GO:0003677">
    <property type="term" value="F:DNA binding"/>
    <property type="evidence" value="ECO:0007669"/>
    <property type="project" value="UniProtKB-KW"/>
</dbReference>
<evidence type="ECO:0000259" key="4">
    <source>
        <dbReference type="PROSITE" id="PS50949"/>
    </source>
</evidence>
<dbReference type="Gene3D" id="1.10.10.10">
    <property type="entry name" value="Winged helix-like DNA-binding domain superfamily/Winged helix DNA-binding domain"/>
    <property type="match status" value="1"/>
</dbReference>
<evidence type="ECO:0000313" key="6">
    <source>
        <dbReference type="Proteomes" id="UP000556436"/>
    </source>
</evidence>
<dbReference type="PANTHER" id="PTHR44846">
    <property type="entry name" value="MANNOSYL-D-GLYCERATE TRANSPORT/METABOLISM SYSTEM REPRESSOR MNGR-RELATED"/>
    <property type="match status" value="1"/>
</dbReference>
<dbReference type="PANTHER" id="PTHR44846:SF17">
    <property type="entry name" value="GNTR-FAMILY TRANSCRIPTIONAL REGULATOR"/>
    <property type="match status" value="1"/>
</dbReference>
<feature type="domain" description="HTH gntR-type" evidence="4">
    <location>
        <begin position="12"/>
        <end position="79"/>
    </location>
</feature>
<sequence length="263" mass="29041">MSTTSEQTTDRRPLHERVAADLRDEILSGAVLPGAVLPTAELQQRFATSSATVEQALDVLREEGLVTRCADTAEAVPDSVVLEHRQRTMRPSRSLAPADPGQPFRWVTEARKRGVRANCALLEVKQVPRPPAHVARALGLDAAAPVLLRSQILTFDDEPAGLVKAYFPLDIVRGTAMTEHRKVRGGTSTLLARLGYPPLRCVDSVSARIPTQEQHALLKLPPNVPVLRTFRVVYSDHDRPVEVHDTVESGHLYELQYEFTQAL</sequence>
<comment type="caution">
    <text evidence="5">The sequence shown here is derived from an EMBL/GenBank/DDBJ whole genome shotgun (WGS) entry which is preliminary data.</text>
</comment>
<keyword evidence="2" id="KW-0238">DNA-binding</keyword>
<dbReference type="InterPro" id="IPR036390">
    <property type="entry name" value="WH_DNA-bd_sf"/>
</dbReference>